<organism evidence="9 10">
    <name type="scientific">Terriglobus aquaticus</name>
    <dbReference type="NCBI Taxonomy" id="940139"/>
    <lineage>
        <taxon>Bacteria</taxon>
        <taxon>Pseudomonadati</taxon>
        <taxon>Acidobacteriota</taxon>
        <taxon>Terriglobia</taxon>
        <taxon>Terriglobales</taxon>
        <taxon>Acidobacteriaceae</taxon>
        <taxon>Terriglobus</taxon>
    </lineage>
</organism>
<proteinExistence type="predicted"/>
<dbReference type="Pfam" id="PF13567">
    <property type="entry name" value="DUF4131"/>
    <property type="match status" value="1"/>
</dbReference>
<dbReference type="EMBL" id="JBJYXY010000001">
    <property type="protein sequence ID" value="MFN2976700.1"/>
    <property type="molecule type" value="Genomic_DNA"/>
</dbReference>
<dbReference type="PANTHER" id="PTHR30619:SF1">
    <property type="entry name" value="RECOMBINATION PROTEIN 2"/>
    <property type="match status" value="1"/>
</dbReference>
<feature type="transmembrane region" description="Helical" evidence="7">
    <location>
        <begin position="400"/>
        <end position="417"/>
    </location>
</feature>
<evidence type="ECO:0000256" key="2">
    <source>
        <dbReference type="ARBA" id="ARBA00022475"/>
    </source>
</evidence>
<evidence type="ECO:0000256" key="7">
    <source>
        <dbReference type="SAM" id="Phobius"/>
    </source>
</evidence>
<keyword evidence="5 7" id="KW-0472">Membrane</keyword>
<evidence type="ECO:0000256" key="1">
    <source>
        <dbReference type="ARBA" id="ARBA00004651"/>
    </source>
</evidence>
<evidence type="ECO:0000256" key="4">
    <source>
        <dbReference type="ARBA" id="ARBA00022989"/>
    </source>
</evidence>
<dbReference type="Pfam" id="PF00753">
    <property type="entry name" value="Lactamase_B"/>
    <property type="match status" value="1"/>
</dbReference>
<dbReference type="SUPFAM" id="SSF56281">
    <property type="entry name" value="Metallo-hydrolase/oxidoreductase"/>
    <property type="match status" value="1"/>
</dbReference>
<keyword evidence="2" id="KW-1003">Cell membrane</keyword>
<dbReference type="NCBIfam" id="TIGR00360">
    <property type="entry name" value="ComEC_N-term"/>
    <property type="match status" value="1"/>
</dbReference>
<feature type="transmembrane region" description="Helical" evidence="7">
    <location>
        <begin position="423"/>
        <end position="441"/>
    </location>
</feature>
<protein>
    <submittedName>
        <fullName evidence="9">ComEC/Rec2 family competence protein</fullName>
    </submittedName>
</protein>
<dbReference type="Proteomes" id="UP001634747">
    <property type="component" value="Unassembled WGS sequence"/>
</dbReference>
<feature type="domain" description="Metallo-beta-lactamase" evidence="8">
    <location>
        <begin position="662"/>
        <end position="875"/>
    </location>
</feature>
<feature type="transmembrane region" description="Helical" evidence="7">
    <location>
        <begin position="325"/>
        <end position="346"/>
    </location>
</feature>
<feature type="transmembrane region" description="Helical" evidence="7">
    <location>
        <begin position="504"/>
        <end position="526"/>
    </location>
</feature>
<feature type="transmembrane region" description="Helical" evidence="7">
    <location>
        <begin position="538"/>
        <end position="560"/>
    </location>
</feature>
<dbReference type="PANTHER" id="PTHR30619">
    <property type="entry name" value="DNA INTERNALIZATION/COMPETENCE PROTEIN COMEC/REC2"/>
    <property type="match status" value="1"/>
</dbReference>
<evidence type="ECO:0000256" key="5">
    <source>
        <dbReference type="ARBA" id="ARBA00023136"/>
    </source>
</evidence>
<feature type="transmembrane region" description="Helical" evidence="7">
    <location>
        <begin position="624"/>
        <end position="644"/>
    </location>
</feature>
<keyword evidence="4 7" id="KW-1133">Transmembrane helix</keyword>
<keyword evidence="3 7" id="KW-0812">Transmembrane</keyword>
<dbReference type="Gene3D" id="3.60.15.10">
    <property type="entry name" value="Ribonuclease Z/Hydroxyacylglutathione hydrolase-like"/>
    <property type="match status" value="1"/>
</dbReference>
<evidence type="ECO:0000259" key="8">
    <source>
        <dbReference type="SMART" id="SM00849"/>
    </source>
</evidence>
<dbReference type="InterPro" id="IPR001279">
    <property type="entry name" value="Metallo-B-lactamas"/>
</dbReference>
<sequence length="925" mass="99912">MQSTHGERGLPSMLVREIRAHPSRFSRVLPLELRRAPLLYTAAMLSLGVAASQWWRPAALLVCATGLCIAIAAIALRCAPRLATATTLVTWFLLGWTLGVLHPRSTADSTILPYADGMRREVIATVLAVQPLAQRDGTESADPLRFGEQAPDQEPSAPEQTRYTADLRLSAVEELNPDVASMTPTTATARVTLSGSDGAALRCGEELRTVLRLYRPRQFRDPGVWQYGEWLATQEVSATGTAVPGRLTQMAMRAPPLMCRVQQIRMWAASQRLHDFAAWQHTQAWLPRVMRWSEADAAAWSAMLFGDRSALTHSLRASFEQTGTFHLFVVSGMHLGLVAWVVFALAERLRSPRLLTVLLTALATCGYALLTGFGEPVQRALFVTLAFLLAQAIGRERNALNAVGAAVLAMLLVRPQAIRDTAFQMTVLIALTLAGIAIPLLDRTIAPYARACRRLHLLRLDRRLPPHVAQFRVRLRWMARELGLTFGSWTGTALVGLVRAGMALLSLSVLSAVIELTMALPMAVYFHRFTALALPSNLLVMPLILPLTVCGIPAFLLSLISYPVALLAAAPAALLLHVAGGMVRSLAAIHVADLRTPGPPTSVALALVACMALCIALLRSRPRVAGWAAVALACAVAVGTVLGARHLLPARALQVAAIDVGQGDALLLIAPNGKTMLIDAGGQVGPEEGAHQQQRGADFDIGEQVVSPYLWHRGISRLDVLALSHAHMDHLGGMSAVLSNFRPRELWLSEDVSSDRLHALIAQARAQGTDVRWLHAGQRQQWQQVEMDVLSPRTDYQPGSAPANDDSLVLRAVFGRSSALLAGDAELPSEDAMLAAHLLSPVTLLKVGHHGSMTSTSEPFLDALAPRVAVISCGRGNHFGHPRMPVLQRLSEHHVLTSRTDTMGAVEYTLHEDGSVTTAVPPLTD</sequence>
<comment type="subcellular location">
    <subcellularLocation>
        <location evidence="1">Cell membrane</location>
        <topology evidence="1">Multi-pass membrane protein</topology>
    </subcellularLocation>
</comment>
<gene>
    <name evidence="9" type="ORF">ACK2TP_13075</name>
</gene>
<dbReference type="InterPro" id="IPR035681">
    <property type="entry name" value="ComA-like_MBL"/>
</dbReference>
<dbReference type="RefSeq" id="WP_263411834.1">
    <property type="nucleotide sequence ID" value="NZ_BAABBH010000001.1"/>
</dbReference>
<dbReference type="InterPro" id="IPR036866">
    <property type="entry name" value="RibonucZ/Hydroxyglut_hydro"/>
</dbReference>
<dbReference type="InterPro" id="IPR004477">
    <property type="entry name" value="ComEC_N"/>
</dbReference>
<evidence type="ECO:0000313" key="10">
    <source>
        <dbReference type="Proteomes" id="UP001634747"/>
    </source>
</evidence>
<dbReference type="InterPro" id="IPR052159">
    <property type="entry name" value="Competence_DNA_uptake"/>
</dbReference>
<comment type="caution">
    <text evidence="9">The sequence shown here is derived from an EMBL/GenBank/DDBJ whole genome shotgun (WGS) entry which is preliminary data.</text>
</comment>
<evidence type="ECO:0000256" key="3">
    <source>
        <dbReference type="ARBA" id="ARBA00022692"/>
    </source>
</evidence>
<reference evidence="9 10" key="1">
    <citation type="submission" date="2024-12" db="EMBL/GenBank/DDBJ databases">
        <authorList>
            <person name="Lee Y."/>
        </authorList>
    </citation>
    <scope>NUCLEOTIDE SEQUENCE [LARGE SCALE GENOMIC DNA]</scope>
    <source>
        <strain evidence="9 10">03SUJ4</strain>
    </source>
</reference>
<keyword evidence="10" id="KW-1185">Reference proteome</keyword>
<dbReference type="Pfam" id="PF03772">
    <property type="entry name" value="Competence"/>
    <property type="match status" value="1"/>
</dbReference>
<feature type="region of interest" description="Disordered" evidence="6">
    <location>
        <begin position="136"/>
        <end position="160"/>
    </location>
</feature>
<feature type="transmembrane region" description="Helical" evidence="7">
    <location>
        <begin position="601"/>
        <end position="618"/>
    </location>
</feature>
<evidence type="ECO:0000313" key="9">
    <source>
        <dbReference type="EMBL" id="MFN2976700.1"/>
    </source>
</evidence>
<feature type="transmembrane region" description="Helical" evidence="7">
    <location>
        <begin position="58"/>
        <end position="76"/>
    </location>
</feature>
<dbReference type="SMART" id="SM00849">
    <property type="entry name" value="Lactamase_B"/>
    <property type="match status" value="1"/>
</dbReference>
<name>A0ABW9KLM6_9BACT</name>
<dbReference type="InterPro" id="IPR025405">
    <property type="entry name" value="DUF4131"/>
</dbReference>
<feature type="transmembrane region" description="Helical" evidence="7">
    <location>
        <begin position="566"/>
        <end position="589"/>
    </location>
</feature>
<dbReference type="CDD" id="cd07731">
    <property type="entry name" value="ComA-like_MBL-fold"/>
    <property type="match status" value="1"/>
</dbReference>
<feature type="transmembrane region" description="Helical" evidence="7">
    <location>
        <begin position="353"/>
        <end position="370"/>
    </location>
</feature>
<accession>A0ABW9KLM6</accession>
<evidence type="ECO:0000256" key="6">
    <source>
        <dbReference type="SAM" id="MobiDB-lite"/>
    </source>
</evidence>